<organism evidence="4 5">
    <name type="scientific">Cyanobacterium stanieri (strain ATCC 29140 / PCC 7202)</name>
    <dbReference type="NCBI Taxonomy" id="292563"/>
    <lineage>
        <taxon>Bacteria</taxon>
        <taxon>Bacillati</taxon>
        <taxon>Cyanobacteriota</taxon>
        <taxon>Cyanophyceae</taxon>
        <taxon>Oscillatoriophycideae</taxon>
        <taxon>Chroococcales</taxon>
        <taxon>Geminocystaceae</taxon>
        <taxon>Cyanobacterium</taxon>
    </lineage>
</organism>
<dbReference type="EMBL" id="CP003940">
    <property type="protein sequence ID" value="AFZ48015.1"/>
    <property type="molecule type" value="Genomic_DNA"/>
</dbReference>
<protein>
    <submittedName>
        <fullName evidence="4">Glycosyl transferase family 2</fullName>
    </submittedName>
</protein>
<dbReference type="Gene3D" id="3.40.50.150">
    <property type="entry name" value="Vaccinia Virus protein VP39"/>
    <property type="match status" value="1"/>
</dbReference>
<dbReference type="BioCyc" id="CSTA292563:G1353-2069-MONOMER"/>
<dbReference type="Proteomes" id="UP000010483">
    <property type="component" value="Chromosome"/>
</dbReference>
<evidence type="ECO:0000259" key="1">
    <source>
        <dbReference type="Pfam" id="PF00534"/>
    </source>
</evidence>
<dbReference type="InterPro" id="IPR029063">
    <property type="entry name" value="SAM-dependent_MTases_sf"/>
</dbReference>
<dbReference type="STRING" id="292563.Cyast_2065"/>
<dbReference type="eggNOG" id="COG0438">
    <property type="taxonomic scope" value="Bacteria"/>
</dbReference>
<dbReference type="InterPro" id="IPR055259">
    <property type="entry name" value="YkvP/CgeB_Glyco_trans-like"/>
</dbReference>
<dbReference type="InterPro" id="IPR001173">
    <property type="entry name" value="Glyco_trans_2-like"/>
</dbReference>
<dbReference type="eggNOG" id="COG1215">
    <property type="taxonomic scope" value="Bacteria"/>
</dbReference>
<name>K9YNL9_CYASC</name>
<dbReference type="InterPro" id="IPR001296">
    <property type="entry name" value="Glyco_trans_1"/>
</dbReference>
<dbReference type="Pfam" id="PF00535">
    <property type="entry name" value="Glycos_transf_2"/>
    <property type="match status" value="2"/>
</dbReference>
<dbReference type="Pfam" id="PF00534">
    <property type="entry name" value="Glycos_transf_1"/>
    <property type="match status" value="1"/>
</dbReference>
<evidence type="ECO:0000313" key="4">
    <source>
        <dbReference type="EMBL" id="AFZ48015.1"/>
    </source>
</evidence>
<feature type="domain" description="Glycosyltransferase 2-like" evidence="2">
    <location>
        <begin position="876"/>
        <end position="1008"/>
    </location>
</feature>
<dbReference type="Gene3D" id="3.90.550.10">
    <property type="entry name" value="Spore Coat Polysaccharide Biosynthesis Protein SpsA, Chain A"/>
    <property type="match status" value="2"/>
</dbReference>
<dbReference type="CDD" id="cd02440">
    <property type="entry name" value="AdoMet_MTases"/>
    <property type="match status" value="1"/>
</dbReference>
<evidence type="ECO:0000313" key="5">
    <source>
        <dbReference type="Proteomes" id="UP000010483"/>
    </source>
</evidence>
<gene>
    <name evidence="4" type="ordered locus">Cyast_2065</name>
</gene>
<dbReference type="CDD" id="cd03801">
    <property type="entry name" value="GT4_PimA-like"/>
    <property type="match status" value="1"/>
</dbReference>
<dbReference type="SUPFAM" id="SSF53448">
    <property type="entry name" value="Nucleotide-diphospho-sugar transferases"/>
    <property type="match status" value="2"/>
</dbReference>
<dbReference type="KEGG" id="csn:Cyast_2065"/>
<dbReference type="eggNOG" id="COG4641">
    <property type="taxonomic scope" value="Bacteria"/>
</dbReference>
<dbReference type="Gene3D" id="3.40.50.2000">
    <property type="entry name" value="Glycogen Phosphorylase B"/>
    <property type="match status" value="3"/>
</dbReference>
<accession>K9YNL9</accession>
<dbReference type="Pfam" id="PF13489">
    <property type="entry name" value="Methyltransf_23"/>
    <property type="match status" value="1"/>
</dbReference>
<dbReference type="SUPFAM" id="SSF53756">
    <property type="entry name" value="UDP-Glycosyltransferase/glycogen phosphorylase"/>
    <property type="match status" value="2"/>
</dbReference>
<reference evidence="5" key="1">
    <citation type="journal article" date="2013" name="Proc. Natl. Acad. Sci. U.S.A.">
        <title>Improving the coverage of the cyanobacterial phylum using diversity-driven genome sequencing.</title>
        <authorList>
            <person name="Shih P.M."/>
            <person name="Wu D."/>
            <person name="Latifi A."/>
            <person name="Axen S.D."/>
            <person name="Fewer D.P."/>
            <person name="Talla E."/>
            <person name="Calteau A."/>
            <person name="Cai F."/>
            <person name="Tandeau de Marsac N."/>
            <person name="Rippka R."/>
            <person name="Herdman M."/>
            <person name="Sivonen K."/>
            <person name="Coursin T."/>
            <person name="Laurent T."/>
            <person name="Goodwin L."/>
            <person name="Nolan M."/>
            <person name="Davenport K.W."/>
            <person name="Han C.S."/>
            <person name="Rubin E.M."/>
            <person name="Eisen J.A."/>
            <person name="Woyke T."/>
            <person name="Gugger M."/>
            <person name="Kerfeld C.A."/>
        </authorList>
    </citation>
    <scope>NUCLEOTIDE SEQUENCE [LARGE SCALE GENOMIC DNA]</scope>
    <source>
        <strain evidence="5">ATCC 29140 / PCC 7202</strain>
    </source>
</reference>
<proteinExistence type="predicted"/>
<dbReference type="PANTHER" id="PTHR22916">
    <property type="entry name" value="GLYCOSYLTRANSFERASE"/>
    <property type="match status" value="1"/>
</dbReference>
<keyword evidence="5" id="KW-1185">Reference proteome</keyword>
<dbReference type="eggNOG" id="COG2227">
    <property type="taxonomic scope" value="Bacteria"/>
</dbReference>
<sequence>MNQNNIATKLTLKYSTDNNCAVWLSKQGGVKNFAYSDGSEQEKYLETCLKQVNDLSSTSPQLATLIRDWSSEYHLTAKRSNLLRPLLLDKFDTVLELGAGCGAITRYLGENLKEVLAIEGSFNRAKIASLRCRDLENVNVVCSNFQDIEIDHKFDLVTLIGVLEYSGKYIDNENPYLESLKMAKSHLKEDGCLIIAIDNKLGLKYFLGCSEDHTGIHFDGLEGYSSGSLFRTFGKKELEILLKNAGFESTEFLFPFPDYKIPDSILIERNYLKYQDSQEKKEPFIYQWLGGNNSRDYSNRKIDYNVQELLVMKELEANGLLADMSNSFLVIASNNKNSIDKLIPSDLVVEKYNTTNRKLKYMNKVSLKLADDQLYVRRDLIHPDLLSEDTRIQHICNYDEEFTKGTNLIEYIIRALKSNSPDKIDQFKHCLQIWYNFLLQNTNENPEENSIENLTLSGDFIDCVPWNLIVTQSYEVKYIDKEWASLHDIEVKYVLFRGFYHLFLRYKELIKLVFENKLKPFHQLSFLLFCYQILSAPITRKELENYFEQDNILGRFLTTETINKKVSICIPTCNGEAFLAEALESLEKQTYDNIEVIISDDNSIDNTIAIARTYAEKSRFQYHIFEHERLGIVNNWNYCIQKAQGKYIKFLFQDDLIETTCVEKMVYLAEQDQEIGLVFSPRFLRSNLETKDNEQLQTIINYCTDVYSYWSQLNNIQWGLELINDPKLLQHPINKIGEPTTVLIRKEVFEKVGYFDSDFSQLIDLEMWLRIMGHYKIGFIPEYLSTFRIHPKQTSSSNSQSGESNIDFYRLYAKMSESSEYNFLPSHLRQTINQTLQHWNYSQPKLQQGFSKSKVKSLIVSPIESLPHDLKRPFWSVIIPTYNPDLEDLKRNLHSVLEQNISADMMEIYVVDDCSENGEAIKNLVKEVSDHRIKYYRNSQNLGLVENWNNCINLATGHWIHILHQDDYILKGFYDKLQMPLENNPEIGAAFCRHIYEQKENGKQTISDLERETAGILDNWLQMIAIRQRIQCASIVVKRSVYEEIGGYNPEAGYASDWEMWQRIATCYSYWFEPQPLAVYSLHSLSASSTFIKSGNSIRDIRRTIKIAESYLPSTISRQTSSLALEHYALWALSNAYQLFIQGEIAGAVAQIREGLKCSQSPQVQNQLSKILAQPNTEILKQELLKEKIEFLNISTREKYVNELENHLKIDVVLQVNGNHGWSCSYGWINNLQKLGLLNRVFKPNSASWANNEPLNDDGLFEYLGNPDGDIMILCGFDWHSQPLHKTQKWLDRWHQAKITKIALLQECYSSPAMQNTPSWQQAMEEAILTTIPCVDALMCNHEPDVEFLKNKYNISLPIIYLPFYIDSEYFVNHKPFQKRKNQAIFRGNAPNYYQSQECYQQRRKLIQALQEYEGVDLFANSLYNSNQTPSQNVQTYVDELNNYRIGLNLPSMAPTFTVRPFEIMACGALLLQDRIIGEQSQELFKDWEHLVYYDPDQPDDLKAKIDYLIRNPELTQKIAQQGQSICHQFHTLENRIEFILNWVTSNFKTTFSTKKVFDKLNDRLFINKKILVINNIYPPQELGGYGRYISDFANILRERGHQVKVLTSDASYLQEIKENEPYIDRNLILFGDYKKLPPKVIEDQKQLKKIINNNSRYINEIIIEFQPDVALIGNIDFLSSNIFLPFFENKIPVINHLAFNQPGYSLDEKPNNPLYHLSTCSYHVKENTLNLGYEFDDISVIYPGAYVDDFAQEHLPKFDKLKIVFASIVSSYKGPQTLIESLAILHHEGFDFDCILAGSAPIPEFKKDLEKFIQDHGMEHKVKLIGYQSRETLIKLYRERNVFIFPSVWDEPFGISQVEGMAAGLTTITSATGGASEIVEHGISGLKFERNNPLSLAFCLLRLLANKENWANISKQGVMRAKKAFDIYHSVDLLEKKFAELLLKRDHYDQWLELQKNNNANNTSIPLTDTNYLIFPDWQTDEETLTEELYNLISTLAQHSPISDSPLIKENHPVSDSPLIKGGWGGSNPAPSGKKTNAENIITLIIDRTSITEEDANLIISGIAMNLMMEEDLDLENILNFSFIDNIEESQWQKILPKITAKITLNCDNQDMVNNPLFEDLITIMADRTNYAIFTDWSIDEEKLFTTFSNFLKHISTQEKATVLINLNHSNEEEVGLFVSEVIMNLMLEEGINLSENIHVNFVDFTATQWGSLEGLIKEKLTINN</sequence>
<dbReference type="SUPFAM" id="SSF53335">
    <property type="entry name" value="S-adenosyl-L-methionine-dependent methyltransferases"/>
    <property type="match status" value="1"/>
</dbReference>
<feature type="domain" description="Glycosyl transferase family 1" evidence="1">
    <location>
        <begin position="1753"/>
        <end position="1918"/>
    </location>
</feature>
<dbReference type="PATRIC" id="fig|292563.3.peg.2157"/>
<evidence type="ECO:0000259" key="3">
    <source>
        <dbReference type="Pfam" id="PF13524"/>
    </source>
</evidence>
<keyword evidence="4" id="KW-0808">Transferase</keyword>
<dbReference type="InterPro" id="IPR029044">
    <property type="entry name" value="Nucleotide-diphossugar_trans"/>
</dbReference>
<dbReference type="Pfam" id="PF13524">
    <property type="entry name" value="Glyco_trans_1_2"/>
    <property type="match status" value="1"/>
</dbReference>
<feature type="domain" description="Glycosyltransferase 2-like" evidence="2">
    <location>
        <begin position="567"/>
        <end position="682"/>
    </location>
</feature>
<dbReference type="eggNOG" id="COG0463">
    <property type="taxonomic scope" value="Bacteria"/>
</dbReference>
<dbReference type="HOGENOM" id="CLU_230941_0_0_3"/>
<evidence type="ECO:0000259" key="2">
    <source>
        <dbReference type="Pfam" id="PF00535"/>
    </source>
</evidence>
<dbReference type="PANTHER" id="PTHR22916:SF3">
    <property type="entry name" value="UDP-GLCNAC:BETAGAL BETA-1,3-N-ACETYLGLUCOSAMINYLTRANSFERASE-LIKE PROTEIN 1"/>
    <property type="match status" value="1"/>
</dbReference>
<feature type="domain" description="Spore protein YkvP/CgeB glycosyl transferase-like" evidence="3">
    <location>
        <begin position="1432"/>
        <end position="1541"/>
    </location>
</feature>
<dbReference type="GO" id="GO:0016758">
    <property type="term" value="F:hexosyltransferase activity"/>
    <property type="evidence" value="ECO:0007669"/>
    <property type="project" value="UniProtKB-ARBA"/>
</dbReference>